<feature type="repeat" description="PPR" evidence="2">
    <location>
        <begin position="35"/>
        <end position="69"/>
    </location>
</feature>
<dbReference type="PROSITE" id="PS51375">
    <property type="entry name" value="PPR"/>
    <property type="match status" value="1"/>
</dbReference>
<dbReference type="PANTHER" id="PTHR47926:SF533">
    <property type="entry name" value="DYW DOMAIN-CONTAINING PROTEIN"/>
    <property type="match status" value="1"/>
</dbReference>
<dbReference type="NCBIfam" id="TIGR00756">
    <property type="entry name" value="PPR"/>
    <property type="match status" value="2"/>
</dbReference>
<proteinExistence type="predicted"/>
<dbReference type="STRING" id="88036.D8RFD6"/>
<sequence length="169" mass="18365">MDRDLVVGTALASMYSKLGRAEELLEIFTEIKQPSVISWTAIVAAYAQNGRVEEATLLFHLMKLDGSSPDTLTFTTILSLYSHAGLLEDGCHCFGSISRDHFLAPAPQHYNCVIDLLGRAGRIEDAEGFVRGMPCATSAPAWTALLSACKTQGDVDRGKRIDGVHRPDL</sequence>
<evidence type="ECO:0000256" key="1">
    <source>
        <dbReference type="ARBA" id="ARBA00022737"/>
    </source>
</evidence>
<evidence type="ECO:0000313" key="4">
    <source>
        <dbReference type="Proteomes" id="UP000001514"/>
    </source>
</evidence>
<dbReference type="AlphaFoldDB" id="D8RFD6"/>
<evidence type="ECO:0000256" key="2">
    <source>
        <dbReference type="PROSITE-ProRule" id="PRU00708"/>
    </source>
</evidence>
<dbReference type="HOGENOM" id="CLU_002706_0_0_1"/>
<accession>D8RFD6</accession>
<dbReference type="Gramene" id="EFJ28852">
    <property type="protein sequence ID" value="EFJ28852"/>
    <property type="gene ID" value="SELMODRAFT_92825"/>
</dbReference>
<dbReference type="Pfam" id="PF13041">
    <property type="entry name" value="PPR_2"/>
    <property type="match status" value="1"/>
</dbReference>
<dbReference type="GO" id="GO:0003723">
    <property type="term" value="F:RNA binding"/>
    <property type="evidence" value="ECO:0007669"/>
    <property type="project" value="InterPro"/>
</dbReference>
<dbReference type="OMA" id="LELRMYK"/>
<dbReference type="Pfam" id="PF01535">
    <property type="entry name" value="PPR"/>
    <property type="match status" value="2"/>
</dbReference>
<dbReference type="KEGG" id="smo:SELMODRAFT_92825"/>
<dbReference type="InParanoid" id="D8RFD6"/>
<dbReference type="InterPro" id="IPR046960">
    <property type="entry name" value="PPR_At4g14850-like_plant"/>
</dbReference>
<dbReference type="InterPro" id="IPR002885">
    <property type="entry name" value="PPR_rpt"/>
</dbReference>
<dbReference type="PANTHER" id="PTHR47926">
    <property type="entry name" value="PENTATRICOPEPTIDE REPEAT-CONTAINING PROTEIN"/>
    <property type="match status" value="1"/>
</dbReference>
<protein>
    <recommendedName>
        <fullName evidence="5">Pentacotripeptide-repeat region of PRORP domain-containing protein</fullName>
    </recommendedName>
</protein>
<evidence type="ECO:0008006" key="5">
    <source>
        <dbReference type="Google" id="ProtNLM"/>
    </source>
</evidence>
<dbReference type="Proteomes" id="UP000001514">
    <property type="component" value="Unassembled WGS sequence"/>
</dbReference>
<reference evidence="3 4" key="1">
    <citation type="journal article" date="2011" name="Science">
        <title>The Selaginella genome identifies genetic changes associated with the evolution of vascular plants.</title>
        <authorList>
            <person name="Banks J.A."/>
            <person name="Nishiyama T."/>
            <person name="Hasebe M."/>
            <person name="Bowman J.L."/>
            <person name="Gribskov M."/>
            <person name="dePamphilis C."/>
            <person name="Albert V.A."/>
            <person name="Aono N."/>
            <person name="Aoyama T."/>
            <person name="Ambrose B.A."/>
            <person name="Ashton N.W."/>
            <person name="Axtell M.J."/>
            <person name="Barker E."/>
            <person name="Barker M.S."/>
            <person name="Bennetzen J.L."/>
            <person name="Bonawitz N.D."/>
            <person name="Chapple C."/>
            <person name="Cheng C."/>
            <person name="Correa L.G."/>
            <person name="Dacre M."/>
            <person name="DeBarry J."/>
            <person name="Dreyer I."/>
            <person name="Elias M."/>
            <person name="Engstrom E.M."/>
            <person name="Estelle M."/>
            <person name="Feng L."/>
            <person name="Finet C."/>
            <person name="Floyd S.K."/>
            <person name="Frommer W.B."/>
            <person name="Fujita T."/>
            <person name="Gramzow L."/>
            <person name="Gutensohn M."/>
            <person name="Harholt J."/>
            <person name="Hattori M."/>
            <person name="Heyl A."/>
            <person name="Hirai T."/>
            <person name="Hiwatashi Y."/>
            <person name="Ishikawa M."/>
            <person name="Iwata M."/>
            <person name="Karol K.G."/>
            <person name="Koehler B."/>
            <person name="Kolukisaoglu U."/>
            <person name="Kubo M."/>
            <person name="Kurata T."/>
            <person name="Lalonde S."/>
            <person name="Li K."/>
            <person name="Li Y."/>
            <person name="Litt A."/>
            <person name="Lyons E."/>
            <person name="Manning G."/>
            <person name="Maruyama T."/>
            <person name="Michael T.P."/>
            <person name="Mikami K."/>
            <person name="Miyazaki S."/>
            <person name="Morinaga S."/>
            <person name="Murata T."/>
            <person name="Mueller-Roeber B."/>
            <person name="Nelson D.R."/>
            <person name="Obara M."/>
            <person name="Oguri Y."/>
            <person name="Olmstead R.G."/>
            <person name="Onodera N."/>
            <person name="Petersen B.L."/>
            <person name="Pils B."/>
            <person name="Prigge M."/>
            <person name="Rensing S.A."/>
            <person name="Riano-Pachon D.M."/>
            <person name="Roberts A.W."/>
            <person name="Sato Y."/>
            <person name="Scheller H.V."/>
            <person name="Schulz B."/>
            <person name="Schulz C."/>
            <person name="Shakirov E.V."/>
            <person name="Shibagaki N."/>
            <person name="Shinohara N."/>
            <person name="Shippen D.E."/>
            <person name="Soerensen I."/>
            <person name="Sotooka R."/>
            <person name="Sugimoto N."/>
            <person name="Sugita M."/>
            <person name="Sumikawa N."/>
            <person name="Tanurdzic M."/>
            <person name="Theissen G."/>
            <person name="Ulvskov P."/>
            <person name="Wakazuki S."/>
            <person name="Weng J.K."/>
            <person name="Willats W.W."/>
            <person name="Wipf D."/>
            <person name="Wolf P.G."/>
            <person name="Yang L."/>
            <person name="Zimmer A.D."/>
            <person name="Zhu Q."/>
            <person name="Mitros T."/>
            <person name="Hellsten U."/>
            <person name="Loque D."/>
            <person name="Otillar R."/>
            <person name="Salamov A."/>
            <person name="Schmutz J."/>
            <person name="Shapiro H."/>
            <person name="Lindquist E."/>
            <person name="Lucas S."/>
            <person name="Rokhsar D."/>
            <person name="Grigoriev I.V."/>
        </authorList>
    </citation>
    <scope>NUCLEOTIDE SEQUENCE [LARGE SCALE GENOMIC DNA]</scope>
</reference>
<evidence type="ECO:0000313" key="3">
    <source>
        <dbReference type="EMBL" id="EFJ28852.1"/>
    </source>
</evidence>
<organism evidence="4">
    <name type="scientific">Selaginella moellendorffii</name>
    <name type="common">Spikemoss</name>
    <dbReference type="NCBI Taxonomy" id="88036"/>
    <lineage>
        <taxon>Eukaryota</taxon>
        <taxon>Viridiplantae</taxon>
        <taxon>Streptophyta</taxon>
        <taxon>Embryophyta</taxon>
        <taxon>Tracheophyta</taxon>
        <taxon>Lycopodiopsida</taxon>
        <taxon>Selaginellales</taxon>
        <taxon>Selaginellaceae</taxon>
        <taxon>Selaginella</taxon>
    </lineage>
</organism>
<dbReference type="EMBL" id="GL377578">
    <property type="protein sequence ID" value="EFJ28852.1"/>
    <property type="molecule type" value="Genomic_DNA"/>
</dbReference>
<name>D8RFD6_SELML</name>
<dbReference type="eggNOG" id="KOG4197">
    <property type="taxonomic scope" value="Eukaryota"/>
</dbReference>
<keyword evidence="1" id="KW-0677">Repeat</keyword>
<keyword evidence="4" id="KW-1185">Reference proteome</keyword>
<gene>
    <name evidence="3" type="ORF">SELMODRAFT_92825</name>
</gene>
<dbReference type="Gene3D" id="1.25.40.10">
    <property type="entry name" value="Tetratricopeptide repeat domain"/>
    <property type="match status" value="1"/>
</dbReference>
<dbReference type="InterPro" id="IPR011990">
    <property type="entry name" value="TPR-like_helical_dom_sf"/>
</dbReference>
<dbReference type="GO" id="GO:0009451">
    <property type="term" value="P:RNA modification"/>
    <property type="evidence" value="ECO:0007669"/>
    <property type="project" value="InterPro"/>
</dbReference>